<sequence length="73" mass="8343">MTVFRLGENQKQDVDHAILTALLKGQNLSAPDQLALALAWNRVDIARSDIFVLGQMRERQTNEVNVVLRRERV</sequence>
<proteinExistence type="predicted"/>
<reference evidence="1 2" key="2">
    <citation type="submission" date="2018-11" db="EMBL/GenBank/DDBJ databases">
        <authorList>
            <consortium name="Pathogen Informatics"/>
        </authorList>
    </citation>
    <scope>NUCLEOTIDE SEQUENCE [LARGE SCALE GENOMIC DNA]</scope>
</reference>
<reference evidence="3" key="1">
    <citation type="submission" date="2016-06" db="UniProtKB">
        <authorList>
            <consortium name="WormBaseParasite"/>
        </authorList>
    </citation>
    <scope>IDENTIFICATION</scope>
</reference>
<dbReference type="GO" id="GO:0005261">
    <property type="term" value="F:monoatomic cation channel activity"/>
    <property type="evidence" value="ECO:0007669"/>
    <property type="project" value="TreeGrafter"/>
</dbReference>
<name>A0A183VHN1_TOXCA</name>
<dbReference type="GO" id="GO:0030001">
    <property type="term" value="P:metal ion transport"/>
    <property type="evidence" value="ECO:0007669"/>
    <property type="project" value="TreeGrafter"/>
</dbReference>
<dbReference type="PANTHER" id="PTHR13800">
    <property type="entry name" value="TRANSIENT RECEPTOR POTENTIAL CATION CHANNEL, SUBFAMILY M, MEMBER 6"/>
    <property type="match status" value="1"/>
</dbReference>
<evidence type="ECO:0000313" key="3">
    <source>
        <dbReference type="WBParaSite" id="TCNE_0002025501-mRNA-1"/>
    </source>
</evidence>
<accession>A0A183VHN1</accession>
<dbReference type="EMBL" id="UYWY01028938">
    <property type="protein sequence ID" value="VDM51572.1"/>
    <property type="molecule type" value="Genomic_DNA"/>
</dbReference>
<keyword evidence="2" id="KW-1185">Reference proteome</keyword>
<dbReference type="GO" id="GO:0005886">
    <property type="term" value="C:plasma membrane"/>
    <property type="evidence" value="ECO:0007669"/>
    <property type="project" value="TreeGrafter"/>
</dbReference>
<dbReference type="InterPro" id="IPR050927">
    <property type="entry name" value="TRPM"/>
</dbReference>
<dbReference type="PANTHER" id="PTHR13800:SF1">
    <property type="entry name" value="TRANSIENT RECEPTOR POTENTIAL CATION CHANNEL TRPM"/>
    <property type="match status" value="1"/>
</dbReference>
<dbReference type="AlphaFoldDB" id="A0A183VHN1"/>
<dbReference type="WBParaSite" id="TCNE_0002025501-mRNA-1">
    <property type="protein sequence ID" value="TCNE_0002025501-mRNA-1"/>
    <property type="gene ID" value="TCNE_0002025501"/>
</dbReference>
<evidence type="ECO:0000313" key="2">
    <source>
        <dbReference type="Proteomes" id="UP000050794"/>
    </source>
</evidence>
<protein>
    <submittedName>
        <fullName evidence="3">Conjugal transfer protein TraH</fullName>
    </submittedName>
</protein>
<evidence type="ECO:0000313" key="1">
    <source>
        <dbReference type="EMBL" id="VDM51572.1"/>
    </source>
</evidence>
<dbReference type="Proteomes" id="UP000050794">
    <property type="component" value="Unassembled WGS sequence"/>
</dbReference>
<gene>
    <name evidence="1" type="ORF">TCNE_LOCUS20251</name>
</gene>
<organism evidence="2 3">
    <name type="scientific">Toxocara canis</name>
    <name type="common">Canine roundworm</name>
    <dbReference type="NCBI Taxonomy" id="6265"/>
    <lineage>
        <taxon>Eukaryota</taxon>
        <taxon>Metazoa</taxon>
        <taxon>Ecdysozoa</taxon>
        <taxon>Nematoda</taxon>
        <taxon>Chromadorea</taxon>
        <taxon>Rhabditida</taxon>
        <taxon>Spirurina</taxon>
        <taxon>Ascaridomorpha</taxon>
        <taxon>Ascaridoidea</taxon>
        <taxon>Toxocaridae</taxon>
        <taxon>Toxocara</taxon>
    </lineage>
</organism>